<dbReference type="Proteomes" id="UP001152622">
    <property type="component" value="Chromosome 7"/>
</dbReference>
<evidence type="ECO:0000313" key="3">
    <source>
        <dbReference type="Proteomes" id="UP001152622"/>
    </source>
</evidence>
<evidence type="ECO:0000313" key="2">
    <source>
        <dbReference type="EMBL" id="KAJ8353736.1"/>
    </source>
</evidence>
<evidence type="ECO:0000256" key="1">
    <source>
        <dbReference type="SAM" id="MobiDB-lite"/>
    </source>
</evidence>
<comment type="caution">
    <text evidence="2">The sequence shown here is derived from an EMBL/GenBank/DDBJ whole genome shotgun (WGS) entry which is preliminary data.</text>
</comment>
<sequence length="125" mass="13809">MCAWAVDFGKRRRSSDTGSGPELPELAAPPKPQNSMSGCFPTRDPTCAQGKRLSAVFTSSAVPLPWQKSQVLLPCRWTPPPGTSSPLVPALWLMNNRIQSARLQPEDSLTLQGPTRQWRIVRVTR</sequence>
<dbReference type="EMBL" id="JAINUF010000007">
    <property type="protein sequence ID" value="KAJ8353736.1"/>
    <property type="molecule type" value="Genomic_DNA"/>
</dbReference>
<keyword evidence="3" id="KW-1185">Reference proteome</keyword>
<organism evidence="2 3">
    <name type="scientific">Synaphobranchus kaupii</name>
    <name type="common">Kaup's arrowtooth eel</name>
    <dbReference type="NCBI Taxonomy" id="118154"/>
    <lineage>
        <taxon>Eukaryota</taxon>
        <taxon>Metazoa</taxon>
        <taxon>Chordata</taxon>
        <taxon>Craniata</taxon>
        <taxon>Vertebrata</taxon>
        <taxon>Euteleostomi</taxon>
        <taxon>Actinopterygii</taxon>
        <taxon>Neopterygii</taxon>
        <taxon>Teleostei</taxon>
        <taxon>Anguilliformes</taxon>
        <taxon>Synaphobranchidae</taxon>
        <taxon>Synaphobranchus</taxon>
    </lineage>
</organism>
<name>A0A9Q1F9U4_SYNKA</name>
<accession>A0A9Q1F9U4</accession>
<reference evidence="2" key="1">
    <citation type="journal article" date="2023" name="Science">
        <title>Genome structures resolve the early diversification of teleost fishes.</title>
        <authorList>
            <person name="Parey E."/>
            <person name="Louis A."/>
            <person name="Montfort J."/>
            <person name="Bouchez O."/>
            <person name="Roques C."/>
            <person name="Iampietro C."/>
            <person name="Lluch J."/>
            <person name="Castinel A."/>
            <person name="Donnadieu C."/>
            <person name="Desvignes T."/>
            <person name="Floi Bucao C."/>
            <person name="Jouanno E."/>
            <person name="Wen M."/>
            <person name="Mejri S."/>
            <person name="Dirks R."/>
            <person name="Jansen H."/>
            <person name="Henkel C."/>
            <person name="Chen W.J."/>
            <person name="Zahm M."/>
            <person name="Cabau C."/>
            <person name="Klopp C."/>
            <person name="Thompson A.W."/>
            <person name="Robinson-Rechavi M."/>
            <person name="Braasch I."/>
            <person name="Lecointre G."/>
            <person name="Bobe J."/>
            <person name="Postlethwait J.H."/>
            <person name="Berthelot C."/>
            <person name="Roest Crollius H."/>
            <person name="Guiguen Y."/>
        </authorList>
    </citation>
    <scope>NUCLEOTIDE SEQUENCE</scope>
    <source>
        <strain evidence="2">WJC10195</strain>
    </source>
</reference>
<proteinExistence type="predicted"/>
<protein>
    <submittedName>
        <fullName evidence="2">Uncharacterized protein</fullName>
    </submittedName>
</protein>
<gene>
    <name evidence="2" type="ORF">SKAU_G00213030</name>
</gene>
<feature type="region of interest" description="Disordered" evidence="1">
    <location>
        <begin position="1"/>
        <end position="41"/>
    </location>
</feature>
<dbReference type="AlphaFoldDB" id="A0A9Q1F9U4"/>